<sequence length="280" mass="32210">MIKELPQVHATSSSGKKGGVELGNEILANSASVSIEGSLRTDSLTQPSEGERITIVENKGKTAYSTIEEQALPQVPATFNRSSSGEKAVELGIEALPTVPIDDNPTQYTNEKQKIAQQSSITSDYDKRLEEIKRQLLDEVPKYPVDTDEMKKQRELANQQEINDFTKEIEKRENEDFLRETDRELKRTELDLNMKIEKYQNWKKEQLELEEKQRIGRLQKSREKQLEFEQEMENQEKGLEESIRKVREEHEKVMNLDNSIKPNTSSQQTILSGIARVFDL</sequence>
<dbReference type="AlphaFoldDB" id="A0A8R1DHL1"/>
<dbReference type="Proteomes" id="UP000005237">
    <property type="component" value="Unassembled WGS sequence"/>
</dbReference>
<reference evidence="3" key="2">
    <citation type="submission" date="2022-06" db="UniProtKB">
        <authorList>
            <consortium name="EnsemblMetazoa"/>
        </authorList>
    </citation>
    <scope>IDENTIFICATION</scope>
    <source>
        <strain evidence="3">DF5081</strain>
    </source>
</reference>
<keyword evidence="1" id="KW-0175">Coiled coil</keyword>
<protein>
    <submittedName>
        <fullName evidence="3">Uncharacterized protein</fullName>
    </submittedName>
</protein>
<name>A0A8R1DHL1_CAEJA</name>
<evidence type="ECO:0000256" key="2">
    <source>
        <dbReference type="SAM" id="MobiDB-lite"/>
    </source>
</evidence>
<organism evidence="3 4">
    <name type="scientific">Caenorhabditis japonica</name>
    <dbReference type="NCBI Taxonomy" id="281687"/>
    <lineage>
        <taxon>Eukaryota</taxon>
        <taxon>Metazoa</taxon>
        <taxon>Ecdysozoa</taxon>
        <taxon>Nematoda</taxon>
        <taxon>Chromadorea</taxon>
        <taxon>Rhabditida</taxon>
        <taxon>Rhabditina</taxon>
        <taxon>Rhabditomorpha</taxon>
        <taxon>Rhabditoidea</taxon>
        <taxon>Rhabditidae</taxon>
        <taxon>Peloderinae</taxon>
        <taxon>Caenorhabditis</taxon>
    </lineage>
</organism>
<accession>A0A8R1DHL1</accession>
<evidence type="ECO:0000313" key="4">
    <source>
        <dbReference type="Proteomes" id="UP000005237"/>
    </source>
</evidence>
<feature type="region of interest" description="Disordered" evidence="2">
    <location>
        <begin position="1"/>
        <end position="21"/>
    </location>
</feature>
<reference evidence="4" key="1">
    <citation type="submission" date="2010-08" db="EMBL/GenBank/DDBJ databases">
        <authorList>
            <consortium name="Caenorhabditis japonica Sequencing Consortium"/>
            <person name="Wilson R.K."/>
        </authorList>
    </citation>
    <scope>NUCLEOTIDE SEQUENCE [LARGE SCALE GENOMIC DNA]</scope>
    <source>
        <strain evidence="4">DF5081</strain>
    </source>
</reference>
<proteinExistence type="predicted"/>
<feature type="coiled-coil region" evidence="1">
    <location>
        <begin position="178"/>
        <end position="249"/>
    </location>
</feature>
<evidence type="ECO:0000256" key="1">
    <source>
        <dbReference type="SAM" id="Coils"/>
    </source>
</evidence>
<keyword evidence="4" id="KW-1185">Reference proteome</keyword>
<dbReference type="EnsemblMetazoa" id="CJA02656.1">
    <property type="protein sequence ID" value="CJA02656.1"/>
    <property type="gene ID" value="WBGene00121860"/>
</dbReference>
<evidence type="ECO:0000313" key="3">
    <source>
        <dbReference type="EnsemblMetazoa" id="CJA02656.1"/>
    </source>
</evidence>